<dbReference type="AlphaFoldDB" id="H8X353"/>
<name>H8X353_CANO9</name>
<dbReference type="Proteomes" id="UP000005018">
    <property type="component" value="Chromosome 3"/>
</dbReference>
<dbReference type="KEGG" id="cot:CORT_0C05390"/>
<feature type="region of interest" description="Disordered" evidence="1">
    <location>
        <begin position="506"/>
        <end position="547"/>
    </location>
</feature>
<reference evidence="2 3" key="1">
    <citation type="journal article" date="2012" name="PLoS ONE">
        <title>Sequence and analysis of the genome of the pathogenic yeast Candida orthopsilosis.</title>
        <authorList>
            <person name="Riccombeni A."/>
            <person name="Vidanes G."/>
            <person name="Proux-Wera E."/>
            <person name="Wolfe K.H."/>
            <person name="Butler G."/>
        </authorList>
    </citation>
    <scope>NUCLEOTIDE SEQUENCE [LARGE SCALE GENOMIC DNA]</scope>
    <source>
        <strain evidence="2 3">Co 90-125</strain>
    </source>
</reference>
<feature type="region of interest" description="Disordered" evidence="1">
    <location>
        <begin position="261"/>
        <end position="281"/>
    </location>
</feature>
<feature type="compositionally biased region" description="Basic and acidic residues" evidence="1">
    <location>
        <begin position="392"/>
        <end position="406"/>
    </location>
</feature>
<evidence type="ECO:0000313" key="3">
    <source>
        <dbReference type="Proteomes" id="UP000005018"/>
    </source>
</evidence>
<feature type="compositionally biased region" description="Basic residues" evidence="1">
    <location>
        <begin position="506"/>
        <end position="527"/>
    </location>
</feature>
<dbReference type="RefSeq" id="XP_003868817.1">
    <property type="nucleotide sequence ID" value="XM_003868769.1"/>
</dbReference>
<sequence>MSSDTRNPTSPLTFTQNRTRSSSAVSNWKKQKYKQYQPRFLHQTSDNHIPLPSAECFQLDYILNNVLHDESEQVINDLLNVGTNYQKDLRQEIKHKLSTEQKIQFKNISICRETNNINSIIHQRRKKLKKALTSSNFGNVNDTNTCDEGEVNQLLRKSIEISDLMKKTIYRLQDLEEKHRPGRESLVSIKREKYPNLYDLLSKKAEAVERESPVVDDTVKNVHSESVIELSDEQVPIEDLHSTEIHDSQSEVESPFLVKKEVTQQHPKPNSNKPISSEDDAMDPSEFELFMSNSIVKYREQQSKSLKTVKTEDQSLNSSLSSPKSSGNPLNLLYSQLISNPKYLDQHQREQNASRYPFSSILSMKSSATIKSTQQSSHFKKLRINGSPLTSEHFRREREKLQRNEQSEEALTAKMLKDLTLDHDEGFSDENEEVWNSSGMNTEDDEETEIDKNGTHNQIRPEGDVLNSDEISFLSSSELDTSDSDSSTDLINLQLANSYYTNLKKGLKQKRHDHRVKKSANRRKTRLQVKEMSPTPKHQPSHHILKPKSSILKTKPTFSVQQRSNLQNENSNIANEAYDHEISALSEVNNAYGSKTRNFISSYNACGTIVLKHDKHKAHSEHEQTNEEFISDGEGSPRSISILKSFVQ</sequence>
<keyword evidence="3" id="KW-1185">Reference proteome</keyword>
<proteinExistence type="predicted"/>
<evidence type="ECO:0000313" key="2">
    <source>
        <dbReference type="EMBL" id="CCG25913.1"/>
    </source>
</evidence>
<feature type="region of interest" description="Disordered" evidence="1">
    <location>
        <begin position="426"/>
        <end position="468"/>
    </location>
</feature>
<dbReference type="OrthoDB" id="4094935at2759"/>
<feature type="compositionally biased region" description="Polar residues" evidence="1">
    <location>
        <begin position="264"/>
        <end position="275"/>
    </location>
</feature>
<dbReference type="GeneID" id="14539388"/>
<accession>H8X353</accession>
<dbReference type="EMBL" id="HE681721">
    <property type="protein sequence ID" value="CCG25913.1"/>
    <property type="molecule type" value="Genomic_DNA"/>
</dbReference>
<feature type="region of interest" description="Disordered" evidence="1">
    <location>
        <begin position="372"/>
        <end position="409"/>
    </location>
</feature>
<protein>
    <submittedName>
        <fullName evidence="2">Uncharacterized protein</fullName>
    </submittedName>
</protein>
<dbReference type="HOGENOM" id="CLU_026644_0_0_1"/>
<organism evidence="2 3">
    <name type="scientific">Candida orthopsilosis (strain 90-125)</name>
    <name type="common">Yeast</name>
    <dbReference type="NCBI Taxonomy" id="1136231"/>
    <lineage>
        <taxon>Eukaryota</taxon>
        <taxon>Fungi</taxon>
        <taxon>Dikarya</taxon>
        <taxon>Ascomycota</taxon>
        <taxon>Saccharomycotina</taxon>
        <taxon>Pichiomycetes</taxon>
        <taxon>Debaryomycetaceae</taxon>
        <taxon>Candida/Lodderomyces clade</taxon>
        <taxon>Candida</taxon>
    </lineage>
</organism>
<evidence type="ECO:0000256" key="1">
    <source>
        <dbReference type="SAM" id="MobiDB-lite"/>
    </source>
</evidence>
<feature type="compositionally biased region" description="Low complexity" evidence="1">
    <location>
        <begin position="315"/>
        <end position="328"/>
    </location>
</feature>
<gene>
    <name evidence="2" type="ORF">CORT_0C05390</name>
</gene>
<feature type="compositionally biased region" description="Basic and acidic residues" evidence="1">
    <location>
        <begin position="450"/>
        <end position="463"/>
    </location>
</feature>
<feature type="region of interest" description="Disordered" evidence="1">
    <location>
        <begin position="1"/>
        <end position="28"/>
    </location>
</feature>
<dbReference type="eggNOG" id="ENOG502S0U7">
    <property type="taxonomic scope" value="Eukaryota"/>
</dbReference>
<feature type="region of interest" description="Disordered" evidence="1">
    <location>
        <begin position="306"/>
        <end position="328"/>
    </location>
</feature>